<dbReference type="EMBL" id="JPKY01000126">
    <property type="protein sequence ID" value="KFH41490.1"/>
    <property type="molecule type" value="Genomic_DNA"/>
</dbReference>
<dbReference type="PANTHER" id="PTHR10963:SF60">
    <property type="entry name" value="GRAM-NEGATIVE BACTERIA-BINDING PROTEIN 1-RELATED"/>
    <property type="match status" value="1"/>
</dbReference>
<dbReference type="Pfam" id="PF26113">
    <property type="entry name" value="GH16_XgeA"/>
    <property type="match status" value="1"/>
</dbReference>
<evidence type="ECO:0000259" key="2">
    <source>
        <dbReference type="PROSITE" id="PS51762"/>
    </source>
</evidence>
<evidence type="ECO:0000313" key="4">
    <source>
        <dbReference type="Proteomes" id="UP000029964"/>
    </source>
</evidence>
<gene>
    <name evidence="3" type="ORF">ACRE_077900</name>
</gene>
<reference evidence="4" key="1">
    <citation type="journal article" date="2014" name="Genome Announc.">
        <title>Genome sequence and annotation of Acremonium chrysogenum, producer of the beta-lactam antibiotic cephalosporin C.</title>
        <authorList>
            <person name="Terfehr D."/>
            <person name="Dahlmann T.A."/>
            <person name="Specht T."/>
            <person name="Zadra I."/>
            <person name="Kuernsteiner H."/>
            <person name="Kueck U."/>
        </authorList>
    </citation>
    <scope>NUCLEOTIDE SEQUENCE [LARGE SCALE GENOMIC DNA]</scope>
    <source>
        <strain evidence="4">ATCC 11550 / CBS 779.69 / DSM 880 / IAM 14645 / JCM 23072 / IMI 49137</strain>
    </source>
</reference>
<sequence length="280" mass="31188">MKASVLYGALVAAHMALAIKAPSIKGMKTAWHDDFHGCAGCSPNLDEWEFRLDINHNNELQTYTNTNKNVQLSGGQTLQIVPWKDERGRWTSGRIETLESWAPEPGKKLRWQAGIRMGDDANRKGMWPAFWMLGDAVRHGTDWPRCGELDIFEQVNGVMEGYGTIHCDRENGGVCDEPNGRGAAVPIPNNEFHSWALEVDRTSGDWKTETITWFMDGNPFHRQSGADIGDEGVWSTLAHSPFYMILNIAVGGNWPGNPDASTHSGYGNMMEVQYVAVYTT</sequence>
<evidence type="ECO:0000256" key="1">
    <source>
        <dbReference type="SAM" id="SignalP"/>
    </source>
</evidence>
<comment type="caution">
    <text evidence="3">The sequence shown here is derived from an EMBL/GenBank/DDBJ whole genome shotgun (WGS) entry which is preliminary data.</text>
</comment>
<dbReference type="PANTHER" id="PTHR10963">
    <property type="entry name" value="GLYCOSYL HYDROLASE-RELATED"/>
    <property type="match status" value="1"/>
</dbReference>
<feature type="chain" id="PRO_5001815108" evidence="1">
    <location>
        <begin position="19"/>
        <end position="280"/>
    </location>
</feature>
<dbReference type="GO" id="GO:0004553">
    <property type="term" value="F:hydrolase activity, hydrolyzing O-glycosyl compounds"/>
    <property type="evidence" value="ECO:0007669"/>
    <property type="project" value="InterPro"/>
</dbReference>
<dbReference type="Gene3D" id="2.60.120.200">
    <property type="match status" value="1"/>
</dbReference>
<keyword evidence="1" id="KW-0732">Signal</keyword>
<organism evidence="3 4">
    <name type="scientific">Hapsidospora chrysogenum (strain ATCC 11550 / CBS 779.69 / DSM 880 / IAM 14645 / JCM 23072 / IMI 49137)</name>
    <name type="common">Acremonium chrysogenum</name>
    <dbReference type="NCBI Taxonomy" id="857340"/>
    <lineage>
        <taxon>Eukaryota</taxon>
        <taxon>Fungi</taxon>
        <taxon>Dikarya</taxon>
        <taxon>Ascomycota</taxon>
        <taxon>Pezizomycotina</taxon>
        <taxon>Sordariomycetes</taxon>
        <taxon>Hypocreomycetidae</taxon>
        <taxon>Hypocreales</taxon>
        <taxon>Bionectriaceae</taxon>
        <taxon>Hapsidospora</taxon>
    </lineage>
</organism>
<dbReference type="PROSITE" id="PS51762">
    <property type="entry name" value="GH16_2"/>
    <property type="match status" value="1"/>
</dbReference>
<feature type="domain" description="GH16" evidence="2">
    <location>
        <begin position="22"/>
        <end position="280"/>
    </location>
</feature>
<protein>
    <submittedName>
        <fullName evidence="3">Glucan endo-1,3-beta-glucosidase A1-like protein</fullName>
    </submittedName>
</protein>
<feature type="signal peptide" evidence="1">
    <location>
        <begin position="1"/>
        <end position="18"/>
    </location>
</feature>
<proteinExistence type="predicted"/>
<name>A0A086SWK8_HAPC1</name>
<dbReference type="GO" id="GO:0005975">
    <property type="term" value="P:carbohydrate metabolic process"/>
    <property type="evidence" value="ECO:0007669"/>
    <property type="project" value="InterPro"/>
</dbReference>
<dbReference type="Proteomes" id="UP000029964">
    <property type="component" value="Unassembled WGS sequence"/>
</dbReference>
<keyword evidence="4" id="KW-1185">Reference proteome</keyword>
<dbReference type="InterPro" id="IPR013320">
    <property type="entry name" value="ConA-like_dom_sf"/>
</dbReference>
<dbReference type="AlphaFoldDB" id="A0A086SWK8"/>
<dbReference type="CDD" id="cd02182">
    <property type="entry name" value="GH16_Strep_laminarinase_like"/>
    <property type="match status" value="1"/>
</dbReference>
<evidence type="ECO:0000313" key="3">
    <source>
        <dbReference type="EMBL" id="KFH41490.1"/>
    </source>
</evidence>
<accession>A0A086SWK8</accession>
<dbReference type="SUPFAM" id="SSF49899">
    <property type="entry name" value="Concanavalin A-like lectins/glucanases"/>
    <property type="match status" value="1"/>
</dbReference>
<dbReference type="OrthoDB" id="192832at2759"/>
<dbReference type="STRING" id="857340.A0A086SWK8"/>
<dbReference type="InterPro" id="IPR050546">
    <property type="entry name" value="Glycosyl_Hydrlase_16"/>
</dbReference>
<dbReference type="InterPro" id="IPR000757">
    <property type="entry name" value="Beta-glucanase-like"/>
</dbReference>
<dbReference type="HOGENOM" id="CLU_019533_3_1_1"/>